<organism evidence="2 3">
    <name type="scientific">Acetomicrobium hydrogeniformans ATCC BAA-1850</name>
    <dbReference type="NCBI Taxonomy" id="592015"/>
    <lineage>
        <taxon>Bacteria</taxon>
        <taxon>Thermotogati</taxon>
        <taxon>Synergistota</taxon>
        <taxon>Synergistia</taxon>
        <taxon>Synergistales</taxon>
        <taxon>Acetomicrobiaceae</taxon>
        <taxon>Acetomicrobium</taxon>
    </lineage>
</organism>
<keyword evidence="3" id="KW-1185">Reference proteome</keyword>
<name>A0A0T5X9M9_9BACT</name>
<evidence type="ECO:0000256" key="1">
    <source>
        <dbReference type="SAM" id="MobiDB-lite"/>
    </source>
</evidence>
<evidence type="ECO:0000313" key="2">
    <source>
        <dbReference type="EMBL" id="KRT35079.1"/>
    </source>
</evidence>
<accession>A0A0T5X9M9</accession>
<evidence type="ECO:0000313" key="3">
    <source>
        <dbReference type="Proteomes" id="UP000005273"/>
    </source>
</evidence>
<dbReference type="EMBL" id="ACJX03000001">
    <property type="protein sequence ID" value="KRT35079.1"/>
    <property type="molecule type" value="Genomic_DNA"/>
</dbReference>
<dbReference type="STRING" id="592015.HMPREF1705_04344"/>
<gene>
    <name evidence="2" type="ORF">HMPREF1705_04344</name>
</gene>
<dbReference type="AlphaFoldDB" id="A0A0T5X9M9"/>
<comment type="caution">
    <text evidence="2">The sequence shown here is derived from an EMBL/GenBank/DDBJ whole genome shotgun (WGS) entry which is preliminary data.</text>
</comment>
<feature type="region of interest" description="Disordered" evidence="1">
    <location>
        <begin position="13"/>
        <end position="33"/>
    </location>
</feature>
<reference evidence="3" key="1">
    <citation type="submission" date="2012-09" db="EMBL/GenBank/DDBJ databases">
        <authorList>
            <person name="Weinstock G."/>
            <person name="Sodergren E."/>
            <person name="Clifton S."/>
            <person name="Fulton L."/>
            <person name="Fulton B."/>
            <person name="Courtney L."/>
            <person name="Fronick C."/>
            <person name="Harrison M."/>
            <person name="Strong C."/>
            <person name="Farmer C."/>
            <person name="Delehaunty K."/>
            <person name="Markovic C."/>
            <person name="Hall O."/>
            <person name="Minx P."/>
            <person name="Tomlinson C."/>
            <person name="Mitreva M."/>
            <person name="Nelson J."/>
            <person name="Hou S."/>
            <person name="Wollam A."/>
            <person name="Pepin K.H."/>
            <person name="Johnson M."/>
            <person name="Bhonagiri V."/>
            <person name="Nash W.E."/>
            <person name="Suruliraj S."/>
            <person name="Warren W."/>
            <person name="Chinwalla A."/>
            <person name="Mardis E.R."/>
            <person name="Wilson R.K."/>
        </authorList>
    </citation>
    <scope>NUCLEOTIDE SEQUENCE [LARGE SCALE GENOMIC DNA]</scope>
    <source>
        <strain evidence="3">OS1</strain>
    </source>
</reference>
<dbReference type="Proteomes" id="UP000005273">
    <property type="component" value="Unassembled WGS sequence"/>
</dbReference>
<proteinExistence type="predicted"/>
<protein>
    <submittedName>
        <fullName evidence="2">Uncharacterized protein</fullName>
    </submittedName>
</protein>
<sequence length="144" mass="16258">MLEDVRGRLSIKMKMHGPAINPRPQGKSPGFSSCNLDKHKYNYNGDQLETLFHGSLIPLAHKAEFLEAYSHGLDGDHVVPAELFKRKFVSFTGKHHLRHQKLGGEGVGLADFLENIIGVRVDLTTPDGIKPHRKEYVMKDLRYV</sequence>
<dbReference type="eggNOG" id="COG1669">
    <property type="taxonomic scope" value="Bacteria"/>
</dbReference>